<dbReference type="GO" id="GO:0005634">
    <property type="term" value="C:nucleus"/>
    <property type="evidence" value="ECO:0007669"/>
    <property type="project" value="UniProtKB-SubCell"/>
</dbReference>
<dbReference type="InterPro" id="IPR036879">
    <property type="entry name" value="TF_MADSbox_sf"/>
</dbReference>
<dbReference type="Proteomes" id="UP001055439">
    <property type="component" value="Chromosome 8"/>
</dbReference>
<dbReference type="GO" id="GO:0080092">
    <property type="term" value="P:regulation of pollen tube growth"/>
    <property type="evidence" value="ECO:0007669"/>
    <property type="project" value="UniProtKB-ARBA"/>
</dbReference>
<dbReference type="CDD" id="cd00265">
    <property type="entry name" value="MADS_MEF2_like"/>
    <property type="match status" value="1"/>
</dbReference>
<keyword evidence="8 11" id="KW-0472">Membrane</keyword>
<dbReference type="PROSITE" id="PS50066">
    <property type="entry name" value="MADS_BOX_2"/>
    <property type="match status" value="1"/>
</dbReference>
<keyword evidence="7" id="KW-0238">DNA-binding</keyword>
<evidence type="ECO:0000313" key="14">
    <source>
        <dbReference type="Proteomes" id="UP001055439"/>
    </source>
</evidence>
<dbReference type="OrthoDB" id="1898716at2759"/>
<evidence type="ECO:0000256" key="3">
    <source>
        <dbReference type="ARBA" id="ARBA00022692"/>
    </source>
</evidence>
<dbReference type="GO" id="GO:0055085">
    <property type="term" value="P:transmembrane transport"/>
    <property type="evidence" value="ECO:0007669"/>
    <property type="project" value="InterPro"/>
</dbReference>
<dbReference type="PANTHER" id="PTHR11814">
    <property type="entry name" value="SULFATE TRANSPORTER"/>
    <property type="match status" value="1"/>
</dbReference>
<feature type="domain" description="MADS-box" evidence="12">
    <location>
        <begin position="1"/>
        <end position="61"/>
    </location>
</feature>
<gene>
    <name evidence="13" type="ORF">MUK42_07231</name>
</gene>
<evidence type="ECO:0000256" key="7">
    <source>
        <dbReference type="ARBA" id="ARBA00023125"/>
    </source>
</evidence>
<evidence type="ECO:0000256" key="1">
    <source>
        <dbReference type="ARBA" id="ARBA00004123"/>
    </source>
</evidence>
<keyword evidence="3 11" id="KW-0812">Transmembrane</keyword>
<dbReference type="InterPro" id="IPR002100">
    <property type="entry name" value="TF_MADSbox"/>
</dbReference>
<name>A0A9E7HRY3_9LILI</name>
<dbReference type="GO" id="GO:0046983">
    <property type="term" value="F:protein dimerization activity"/>
    <property type="evidence" value="ECO:0007669"/>
    <property type="project" value="InterPro"/>
</dbReference>
<keyword evidence="5" id="KW-0805">Transcription regulation</keyword>
<dbReference type="GO" id="GO:0010152">
    <property type="term" value="P:pollen maturation"/>
    <property type="evidence" value="ECO:0007669"/>
    <property type="project" value="UniProtKB-ARBA"/>
</dbReference>
<dbReference type="InterPro" id="IPR011547">
    <property type="entry name" value="SLC26A/SulP_dom"/>
</dbReference>
<dbReference type="Pfam" id="PF00916">
    <property type="entry name" value="Sulfate_transp"/>
    <property type="match status" value="1"/>
</dbReference>
<evidence type="ECO:0000256" key="10">
    <source>
        <dbReference type="ARBA" id="ARBA00023242"/>
    </source>
</evidence>
<dbReference type="EMBL" id="CP097510">
    <property type="protein sequence ID" value="URE39536.1"/>
    <property type="molecule type" value="Genomic_DNA"/>
</dbReference>
<dbReference type="InterPro" id="IPR033896">
    <property type="entry name" value="MEF2-like_N"/>
</dbReference>
<protein>
    <submittedName>
        <fullName evidence="13">STAS domain</fullName>
    </submittedName>
</protein>
<sequence>MGRVKLQIKRIENNTNRQVTFSKRRNGLIKKAYELSILCDIDIALIMFSPSGRLSHFSGRRRIEDVLARYVNLPENDRGGVIQNREFLIRTLKKLKCENDMAALANSNIFDPYQMVLSISPTVVNSNVEELQQEIGRYQQQLQLSEQRLRFLEPDPLGFTSMSDLESCEKFVMEALQRVTARKEYLLSNHLSSYDPSASSMQMYLQPQQERLPDPYGSEMVQWVPEGATNSGHQIFVGPDPLMDLREHGIYESMAPQGMGLPVDPCTAGCHVSGQHEASWHQAYTSTELLSALIPSPPYPLIQHPMAPTELPTMVPQEQLEATAACSHLPVDDGGASNNTYDGNAAPVNLCLFFLAPLSRVKLILSRTRSTFSLFSQQPSLQVSFKQLLDFKDWGFSIEFPYHDAIVFTEKTDIVSVMKSVWGSVHLGWKWQTILLGTAFLAFLLSANYIVRSRSGEEEEEEELVLGACHCPTDLCHPVQIDAAAIGRAFAALKDYRSDGNKEMVALGSMNVVCSMTSCYVATGSFSRSAFDYMAGWLPNMAMSATVFLPLLLITPVFKYTPSAILASIIISAVICHVDYQAALLIWKIDKLDFVACTGACLGVMFVSVETGLLIAVCISFVKIPHQATRPRIALLGNLP</sequence>
<evidence type="ECO:0000256" key="8">
    <source>
        <dbReference type="ARBA" id="ARBA00023136"/>
    </source>
</evidence>
<evidence type="ECO:0000256" key="11">
    <source>
        <dbReference type="SAM" id="Phobius"/>
    </source>
</evidence>
<dbReference type="FunFam" id="3.40.1810.10:FF:000014">
    <property type="entry name" value="MADS-box transcription factor 41"/>
    <property type="match status" value="1"/>
</dbReference>
<dbReference type="GO" id="GO:0016020">
    <property type="term" value="C:membrane"/>
    <property type="evidence" value="ECO:0007669"/>
    <property type="project" value="UniProtKB-SubCell"/>
</dbReference>
<dbReference type="PRINTS" id="PR00404">
    <property type="entry name" value="MADSDOMAIN"/>
</dbReference>
<dbReference type="Pfam" id="PF00319">
    <property type="entry name" value="SRF-TF"/>
    <property type="match status" value="1"/>
</dbReference>
<comment type="subcellular location">
    <subcellularLocation>
        <location evidence="2">Membrane</location>
        <topology evidence="2">Multi-pass membrane protein</topology>
    </subcellularLocation>
    <subcellularLocation>
        <location evidence="1">Nucleus</location>
    </subcellularLocation>
</comment>
<dbReference type="PROSITE" id="PS00350">
    <property type="entry name" value="MADS_BOX_1"/>
    <property type="match status" value="1"/>
</dbReference>
<dbReference type="Gene3D" id="3.40.1810.10">
    <property type="entry name" value="Transcription factor, MADS-box"/>
    <property type="match status" value="1"/>
</dbReference>
<feature type="transmembrane region" description="Helical" evidence="11">
    <location>
        <begin position="564"/>
        <end position="587"/>
    </location>
</feature>
<reference evidence="13" key="1">
    <citation type="submission" date="2022-05" db="EMBL/GenBank/DDBJ databases">
        <title>The Musa troglodytarum L. genome provides insights into the mechanism of non-climacteric behaviour and enrichment of carotenoids.</title>
        <authorList>
            <person name="Wang J."/>
        </authorList>
    </citation>
    <scope>NUCLEOTIDE SEQUENCE</scope>
    <source>
        <tissue evidence="13">Leaf</tissue>
    </source>
</reference>
<dbReference type="AlphaFoldDB" id="A0A9E7HRY3"/>
<dbReference type="GO" id="GO:0045944">
    <property type="term" value="P:positive regulation of transcription by RNA polymerase II"/>
    <property type="evidence" value="ECO:0007669"/>
    <property type="project" value="InterPro"/>
</dbReference>
<keyword evidence="14" id="KW-1185">Reference proteome</keyword>
<keyword evidence="10" id="KW-0539">Nucleus</keyword>
<evidence type="ECO:0000313" key="13">
    <source>
        <dbReference type="EMBL" id="URE39536.1"/>
    </source>
</evidence>
<feature type="non-terminal residue" evidence="13">
    <location>
        <position position="640"/>
    </location>
</feature>
<evidence type="ECO:0000256" key="6">
    <source>
        <dbReference type="ARBA" id="ARBA00023054"/>
    </source>
</evidence>
<feature type="transmembrane region" description="Helical" evidence="11">
    <location>
        <begin position="504"/>
        <end position="523"/>
    </location>
</feature>
<keyword evidence="4 11" id="KW-1133">Transmembrane helix</keyword>
<evidence type="ECO:0000256" key="2">
    <source>
        <dbReference type="ARBA" id="ARBA00004141"/>
    </source>
</evidence>
<feature type="transmembrane region" description="Helical" evidence="11">
    <location>
        <begin position="594"/>
        <end position="622"/>
    </location>
</feature>
<accession>A0A9E7HRY3</accession>
<keyword evidence="9" id="KW-0804">Transcription</keyword>
<dbReference type="GO" id="GO:0000977">
    <property type="term" value="F:RNA polymerase II transcription regulatory region sequence-specific DNA binding"/>
    <property type="evidence" value="ECO:0007669"/>
    <property type="project" value="InterPro"/>
</dbReference>
<feature type="transmembrane region" description="Helical" evidence="11">
    <location>
        <begin position="433"/>
        <end position="451"/>
    </location>
</feature>
<evidence type="ECO:0000256" key="9">
    <source>
        <dbReference type="ARBA" id="ARBA00023163"/>
    </source>
</evidence>
<dbReference type="SMART" id="SM00432">
    <property type="entry name" value="MADS"/>
    <property type="match status" value="1"/>
</dbReference>
<proteinExistence type="predicted"/>
<keyword evidence="6" id="KW-0175">Coiled coil</keyword>
<organism evidence="13 14">
    <name type="scientific">Musa troglodytarum</name>
    <name type="common">fe'i banana</name>
    <dbReference type="NCBI Taxonomy" id="320322"/>
    <lineage>
        <taxon>Eukaryota</taxon>
        <taxon>Viridiplantae</taxon>
        <taxon>Streptophyta</taxon>
        <taxon>Embryophyta</taxon>
        <taxon>Tracheophyta</taxon>
        <taxon>Spermatophyta</taxon>
        <taxon>Magnoliopsida</taxon>
        <taxon>Liliopsida</taxon>
        <taxon>Zingiberales</taxon>
        <taxon>Musaceae</taxon>
        <taxon>Musa</taxon>
    </lineage>
</organism>
<evidence type="ECO:0000256" key="5">
    <source>
        <dbReference type="ARBA" id="ARBA00023015"/>
    </source>
</evidence>
<dbReference type="InterPro" id="IPR001902">
    <property type="entry name" value="SLC26A/SulP_fam"/>
</dbReference>
<evidence type="ECO:0000256" key="4">
    <source>
        <dbReference type="ARBA" id="ARBA00022989"/>
    </source>
</evidence>
<dbReference type="SUPFAM" id="SSF55455">
    <property type="entry name" value="SRF-like"/>
    <property type="match status" value="1"/>
</dbReference>
<feature type="transmembrane region" description="Helical" evidence="11">
    <location>
        <begin position="535"/>
        <end position="558"/>
    </location>
</feature>
<evidence type="ECO:0000259" key="12">
    <source>
        <dbReference type="PROSITE" id="PS50066"/>
    </source>
</evidence>